<reference evidence="3" key="1">
    <citation type="journal article" date="2019" name="Int. J. Syst. Evol. Microbiol.">
        <title>The Global Catalogue of Microorganisms (GCM) 10K type strain sequencing project: providing services to taxonomists for standard genome sequencing and annotation.</title>
        <authorList>
            <consortium name="The Broad Institute Genomics Platform"/>
            <consortium name="The Broad Institute Genome Sequencing Center for Infectious Disease"/>
            <person name="Wu L."/>
            <person name="Ma J."/>
        </authorList>
    </citation>
    <scope>NUCLEOTIDE SEQUENCE [LARGE SCALE GENOMIC DNA]</scope>
    <source>
        <strain evidence="3">KCTC 33522</strain>
    </source>
</reference>
<dbReference type="PANTHER" id="PTHR30514:SF10">
    <property type="entry name" value="MURR_RPIR FAMILY TRANSCRIPTIONAL REGULATOR"/>
    <property type="match status" value="1"/>
</dbReference>
<dbReference type="PANTHER" id="PTHR30514">
    <property type="entry name" value="GLUCOKINASE"/>
    <property type="match status" value="1"/>
</dbReference>
<dbReference type="PROSITE" id="PS51464">
    <property type="entry name" value="SIS"/>
    <property type="match status" value="1"/>
</dbReference>
<dbReference type="InterPro" id="IPR035472">
    <property type="entry name" value="RpiR-like_SIS"/>
</dbReference>
<comment type="caution">
    <text evidence="2">The sequence shown here is derived from an EMBL/GenBank/DDBJ whole genome shotgun (WGS) entry which is preliminary data.</text>
</comment>
<dbReference type="CDD" id="cd05013">
    <property type="entry name" value="SIS_RpiR"/>
    <property type="match status" value="1"/>
</dbReference>
<evidence type="ECO:0000313" key="2">
    <source>
        <dbReference type="EMBL" id="MFD2867685.1"/>
    </source>
</evidence>
<evidence type="ECO:0000313" key="3">
    <source>
        <dbReference type="Proteomes" id="UP001597568"/>
    </source>
</evidence>
<evidence type="ECO:0000259" key="1">
    <source>
        <dbReference type="PROSITE" id="PS51464"/>
    </source>
</evidence>
<gene>
    <name evidence="2" type="ORF">ACFSY7_04090</name>
</gene>
<dbReference type="EMBL" id="JBHUOR010000023">
    <property type="protein sequence ID" value="MFD2867685.1"/>
    <property type="molecule type" value="Genomic_DNA"/>
</dbReference>
<dbReference type="SUPFAM" id="SSF53697">
    <property type="entry name" value="SIS domain"/>
    <property type="match status" value="1"/>
</dbReference>
<accession>A0ABW5XXN3</accession>
<dbReference type="InterPro" id="IPR046348">
    <property type="entry name" value="SIS_dom_sf"/>
</dbReference>
<dbReference type="Gene3D" id="3.40.50.10490">
    <property type="entry name" value="Glucose-6-phosphate isomerase like protein, domain 1"/>
    <property type="match status" value="1"/>
</dbReference>
<organism evidence="2 3">
    <name type="scientific">Kurthia populi</name>
    <dbReference type="NCBI Taxonomy" id="1562132"/>
    <lineage>
        <taxon>Bacteria</taxon>
        <taxon>Bacillati</taxon>
        <taxon>Bacillota</taxon>
        <taxon>Bacilli</taxon>
        <taxon>Bacillales</taxon>
        <taxon>Caryophanaceae</taxon>
        <taxon>Kurthia</taxon>
    </lineage>
</organism>
<dbReference type="Proteomes" id="UP001597568">
    <property type="component" value="Unassembled WGS sequence"/>
</dbReference>
<dbReference type="RefSeq" id="WP_126990956.1">
    <property type="nucleotide sequence ID" value="NZ_JBHUOR010000023.1"/>
</dbReference>
<protein>
    <submittedName>
        <fullName evidence="2">SIS domain-containing protein</fullName>
    </submittedName>
</protein>
<sequence length="124" mass="13708">MTHSDIHLITTLLSANPENKVLVLISNSGEKTQIEQLENIAKSLQIPVIAVTGNQDSELAKQATVTLLHSALEVSGKIRTAATASLIAQLYVVDMLYYYFLTSNYTKYSEPILRTHDATNLFLN</sequence>
<dbReference type="InterPro" id="IPR001347">
    <property type="entry name" value="SIS_dom"/>
</dbReference>
<feature type="domain" description="SIS" evidence="1">
    <location>
        <begin position="1"/>
        <end position="106"/>
    </location>
</feature>
<proteinExistence type="predicted"/>
<dbReference type="InterPro" id="IPR047640">
    <property type="entry name" value="RpiR-like"/>
</dbReference>
<name>A0ABW5XXN3_9BACL</name>
<keyword evidence="3" id="KW-1185">Reference proteome</keyword>
<dbReference type="Pfam" id="PF01380">
    <property type="entry name" value="SIS"/>
    <property type="match status" value="1"/>
</dbReference>